<sequence>MIFLFHNFQWLIMLIFRMCFCSTVFWFYVQVNMGMAHATAAVLPWKLLCVAEELCVTRTCLLKMF</sequence>
<keyword evidence="1" id="KW-0472">Membrane</keyword>
<proteinExistence type="predicted"/>
<dbReference type="EMBL" id="GBXM01008150">
    <property type="protein sequence ID" value="JAI00428.1"/>
    <property type="molecule type" value="Transcribed_RNA"/>
</dbReference>
<evidence type="ECO:0000256" key="1">
    <source>
        <dbReference type="SAM" id="Phobius"/>
    </source>
</evidence>
<organism evidence="2">
    <name type="scientific">Anguilla anguilla</name>
    <name type="common">European freshwater eel</name>
    <name type="synonym">Muraena anguilla</name>
    <dbReference type="NCBI Taxonomy" id="7936"/>
    <lineage>
        <taxon>Eukaryota</taxon>
        <taxon>Metazoa</taxon>
        <taxon>Chordata</taxon>
        <taxon>Craniata</taxon>
        <taxon>Vertebrata</taxon>
        <taxon>Euteleostomi</taxon>
        <taxon>Actinopterygii</taxon>
        <taxon>Neopterygii</taxon>
        <taxon>Teleostei</taxon>
        <taxon>Anguilliformes</taxon>
        <taxon>Anguillidae</taxon>
        <taxon>Anguilla</taxon>
    </lineage>
</organism>
<keyword evidence="1" id="KW-0812">Transmembrane</keyword>
<dbReference type="AlphaFoldDB" id="A0A0E9XCG1"/>
<reference evidence="2" key="1">
    <citation type="submission" date="2014-11" db="EMBL/GenBank/DDBJ databases">
        <authorList>
            <person name="Amaro Gonzalez C."/>
        </authorList>
    </citation>
    <scope>NUCLEOTIDE SEQUENCE</scope>
</reference>
<feature type="transmembrane region" description="Helical" evidence="1">
    <location>
        <begin position="6"/>
        <end position="29"/>
    </location>
</feature>
<evidence type="ECO:0000313" key="2">
    <source>
        <dbReference type="EMBL" id="JAI00428.1"/>
    </source>
</evidence>
<protein>
    <submittedName>
        <fullName evidence="2">Uncharacterized protein</fullName>
    </submittedName>
</protein>
<reference evidence="2" key="2">
    <citation type="journal article" date="2015" name="Fish Shellfish Immunol.">
        <title>Early steps in the European eel (Anguilla anguilla)-Vibrio vulnificus interaction in the gills: Role of the RtxA13 toxin.</title>
        <authorList>
            <person name="Callol A."/>
            <person name="Pajuelo D."/>
            <person name="Ebbesson L."/>
            <person name="Teles M."/>
            <person name="MacKenzie S."/>
            <person name="Amaro C."/>
        </authorList>
    </citation>
    <scope>NUCLEOTIDE SEQUENCE</scope>
</reference>
<name>A0A0E9XCG1_ANGAN</name>
<accession>A0A0E9XCG1</accession>
<keyword evidence="1" id="KW-1133">Transmembrane helix</keyword>